<dbReference type="InterPro" id="IPR027417">
    <property type="entry name" value="P-loop_NTPase"/>
</dbReference>
<evidence type="ECO:0000313" key="2">
    <source>
        <dbReference type="Proteomes" id="UP000230161"/>
    </source>
</evidence>
<dbReference type="EMBL" id="PGFB01000001">
    <property type="protein sequence ID" value="PJJ65698.1"/>
    <property type="molecule type" value="Genomic_DNA"/>
</dbReference>
<gene>
    <name evidence="1" type="ORF">CLV54_0735</name>
</gene>
<reference evidence="1 2" key="1">
    <citation type="submission" date="2017-11" db="EMBL/GenBank/DDBJ databases">
        <title>Genomic Encyclopedia of Archaeal and Bacterial Type Strains, Phase II (KMG-II): From Individual Species to Whole Genera.</title>
        <authorList>
            <person name="Goeker M."/>
        </authorList>
    </citation>
    <scope>NUCLEOTIDE SEQUENCE [LARGE SCALE GENOMIC DNA]</scope>
    <source>
        <strain evidence="1 2">DSM 25625</strain>
    </source>
</reference>
<dbReference type="RefSeq" id="WP_100343556.1">
    <property type="nucleotide sequence ID" value="NZ_PGFB01000001.1"/>
</dbReference>
<name>A0A2M9C5A3_9MICO</name>
<organism evidence="1 2">
    <name type="scientific">Compostimonas suwonensis</name>
    <dbReference type="NCBI Taxonomy" id="1048394"/>
    <lineage>
        <taxon>Bacteria</taxon>
        <taxon>Bacillati</taxon>
        <taxon>Actinomycetota</taxon>
        <taxon>Actinomycetes</taxon>
        <taxon>Micrococcales</taxon>
        <taxon>Microbacteriaceae</taxon>
        <taxon>Compostimonas</taxon>
    </lineage>
</organism>
<proteinExistence type="predicted"/>
<accession>A0A2M9C5A3</accession>
<protein>
    <recommendedName>
        <fullName evidence="3">MinD-like ATPase involved in chromosome partitioning or flagellar assembly</fullName>
    </recommendedName>
</protein>
<evidence type="ECO:0000313" key="1">
    <source>
        <dbReference type="EMBL" id="PJJ65698.1"/>
    </source>
</evidence>
<dbReference type="Proteomes" id="UP000230161">
    <property type="component" value="Unassembled WGS sequence"/>
</dbReference>
<evidence type="ECO:0008006" key="3">
    <source>
        <dbReference type="Google" id="ProtNLM"/>
    </source>
</evidence>
<keyword evidence="2" id="KW-1185">Reference proteome</keyword>
<sequence length="190" mass="18305">MSGAPRIVVAGTAGGVGTTTVAALLVSEFALGGAPAILDHSDGALAERLPATVRDARGLGAGALAIHDLGAFASGEGAAALVAPGAIPVIVTAATPLGCALAERAIAGLRTAAGDAAPRRLFVVPVAVHGRHDIGAALKQLSATHGARIPAVLPRDHSLAAGGPVIGARLDASTARAISALGTGLRALLG</sequence>
<dbReference type="SUPFAM" id="SSF52540">
    <property type="entry name" value="P-loop containing nucleoside triphosphate hydrolases"/>
    <property type="match status" value="1"/>
</dbReference>
<dbReference type="AlphaFoldDB" id="A0A2M9C5A3"/>
<comment type="caution">
    <text evidence="1">The sequence shown here is derived from an EMBL/GenBank/DDBJ whole genome shotgun (WGS) entry which is preliminary data.</text>
</comment>